<reference evidence="8" key="1">
    <citation type="submission" date="2020-08" db="EMBL/GenBank/DDBJ databases">
        <title>Genome sequencing and assembly of the red palm weevil Rhynchophorus ferrugineus.</title>
        <authorList>
            <person name="Dias G.B."/>
            <person name="Bergman C.M."/>
            <person name="Manee M."/>
        </authorList>
    </citation>
    <scope>NUCLEOTIDE SEQUENCE</scope>
    <source>
        <strain evidence="8">AA-2017</strain>
        <tissue evidence="8">Whole larva</tissue>
    </source>
</reference>
<sequence length="355" mass="41486">MITSEYFERSGLETSLKQENYEFPTENHHQNQYNYGDLSGPNSSTINKILENEIEFQKPLNDVNDMKIDLNTIYSIIKQDSNVVTNKIKQKPDALESSTEDERRTNVTGNDKNPEKDPPPVELEEPMECEVCNKTYNNNVAFVLHSVDHHQDNKYYCYLCGYKTMSKYLIEKHIRTHEGTADYICEICNKTFTISTHAKEHKYFHSGKKPFPCNICGNKFMFSWLLRSHKRLRHWEIVNGSPLMNYTCVTCNANYTCSSALKPHNITHHGPDVICDICDKSIKKNQLQIHQRIHIREKPYSCQYCDKYFTQKSSVTLHERIHTGEKSYNCEICQKAFNTKGSRDRHMKTCKKEPK</sequence>
<evidence type="ECO:0000256" key="3">
    <source>
        <dbReference type="ARBA" id="ARBA00022771"/>
    </source>
</evidence>
<dbReference type="PROSITE" id="PS50157">
    <property type="entry name" value="ZINC_FINGER_C2H2_2"/>
    <property type="match status" value="6"/>
</dbReference>
<evidence type="ECO:0000313" key="9">
    <source>
        <dbReference type="Proteomes" id="UP000625711"/>
    </source>
</evidence>
<dbReference type="InterPro" id="IPR013087">
    <property type="entry name" value="Znf_C2H2_type"/>
</dbReference>
<keyword evidence="2" id="KW-0677">Repeat</keyword>
<evidence type="ECO:0000256" key="4">
    <source>
        <dbReference type="ARBA" id="ARBA00022833"/>
    </source>
</evidence>
<dbReference type="Gene3D" id="3.30.160.60">
    <property type="entry name" value="Classic Zinc Finger"/>
    <property type="match status" value="6"/>
</dbReference>
<dbReference type="FunFam" id="3.30.160.60:FF:000264">
    <property type="entry name" value="Zinc finger protein 236"/>
    <property type="match status" value="1"/>
</dbReference>
<gene>
    <name evidence="8" type="ORF">GWI33_008326</name>
</gene>
<evidence type="ECO:0000256" key="1">
    <source>
        <dbReference type="ARBA" id="ARBA00022723"/>
    </source>
</evidence>
<feature type="region of interest" description="Disordered" evidence="6">
    <location>
        <begin position="88"/>
        <end position="123"/>
    </location>
</feature>
<dbReference type="FunFam" id="3.30.160.60:FF:002343">
    <property type="entry name" value="Zinc finger protein 33A"/>
    <property type="match status" value="1"/>
</dbReference>
<dbReference type="Proteomes" id="UP000625711">
    <property type="component" value="Unassembled WGS sequence"/>
</dbReference>
<dbReference type="EMBL" id="JAACXV010000039">
    <property type="protein sequence ID" value="KAF7286023.1"/>
    <property type="molecule type" value="Genomic_DNA"/>
</dbReference>
<feature type="compositionally biased region" description="Basic and acidic residues" evidence="6">
    <location>
        <begin position="90"/>
        <end position="105"/>
    </location>
</feature>
<dbReference type="GO" id="GO:0008270">
    <property type="term" value="F:zinc ion binding"/>
    <property type="evidence" value="ECO:0007669"/>
    <property type="project" value="UniProtKB-KW"/>
</dbReference>
<evidence type="ECO:0000259" key="7">
    <source>
        <dbReference type="PROSITE" id="PS50157"/>
    </source>
</evidence>
<dbReference type="PROSITE" id="PS00028">
    <property type="entry name" value="ZINC_FINGER_C2H2_1"/>
    <property type="match status" value="5"/>
</dbReference>
<feature type="domain" description="C2H2-type" evidence="7">
    <location>
        <begin position="300"/>
        <end position="327"/>
    </location>
</feature>
<dbReference type="SUPFAM" id="SSF57667">
    <property type="entry name" value="beta-beta-alpha zinc fingers"/>
    <property type="match status" value="4"/>
</dbReference>
<comment type="caution">
    <text evidence="8">The sequence shown here is derived from an EMBL/GenBank/DDBJ whole genome shotgun (WGS) entry which is preliminary data.</text>
</comment>
<keyword evidence="4" id="KW-0862">Zinc</keyword>
<keyword evidence="3 5" id="KW-0863">Zinc-finger</keyword>
<evidence type="ECO:0000256" key="2">
    <source>
        <dbReference type="ARBA" id="ARBA00022737"/>
    </source>
</evidence>
<feature type="domain" description="C2H2-type" evidence="7">
    <location>
        <begin position="328"/>
        <end position="355"/>
    </location>
</feature>
<dbReference type="Pfam" id="PF12874">
    <property type="entry name" value="zf-met"/>
    <property type="match status" value="2"/>
</dbReference>
<evidence type="ECO:0000256" key="6">
    <source>
        <dbReference type="SAM" id="MobiDB-lite"/>
    </source>
</evidence>
<dbReference type="InterPro" id="IPR036236">
    <property type="entry name" value="Znf_C2H2_sf"/>
</dbReference>
<evidence type="ECO:0000256" key="5">
    <source>
        <dbReference type="PROSITE-ProRule" id="PRU00042"/>
    </source>
</evidence>
<dbReference type="OrthoDB" id="6077919at2759"/>
<dbReference type="PANTHER" id="PTHR24379:SF121">
    <property type="entry name" value="C2H2-TYPE DOMAIN-CONTAINING PROTEIN"/>
    <property type="match status" value="1"/>
</dbReference>
<proteinExistence type="predicted"/>
<dbReference type="GO" id="GO:0006355">
    <property type="term" value="P:regulation of DNA-templated transcription"/>
    <property type="evidence" value="ECO:0007669"/>
    <property type="project" value="UniProtKB-ARBA"/>
</dbReference>
<feature type="domain" description="C2H2-type" evidence="7">
    <location>
        <begin position="155"/>
        <end position="182"/>
    </location>
</feature>
<feature type="domain" description="C2H2-type" evidence="7">
    <location>
        <begin position="211"/>
        <end position="234"/>
    </location>
</feature>
<organism evidence="8 9">
    <name type="scientific">Rhynchophorus ferrugineus</name>
    <name type="common">Red palm weevil</name>
    <name type="synonym">Curculio ferrugineus</name>
    <dbReference type="NCBI Taxonomy" id="354439"/>
    <lineage>
        <taxon>Eukaryota</taxon>
        <taxon>Metazoa</taxon>
        <taxon>Ecdysozoa</taxon>
        <taxon>Arthropoda</taxon>
        <taxon>Hexapoda</taxon>
        <taxon>Insecta</taxon>
        <taxon>Pterygota</taxon>
        <taxon>Neoptera</taxon>
        <taxon>Endopterygota</taxon>
        <taxon>Coleoptera</taxon>
        <taxon>Polyphaga</taxon>
        <taxon>Cucujiformia</taxon>
        <taxon>Curculionidae</taxon>
        <taxon>Dryophthorinae</taxon>
        <taxon>Rhynchophorus</taxon>
    </lineage>
</organism>
<accession>A0A834IVT6</accession>
<feature type="domain" description="C2H2-type" evidence="7">
    <location>
        <begin position="183"/>
        <end position="210"/>
    </location>
</feature>
<dbReference type="AlphaFoldDB" id="A0A834IVT6"/>
<evidence type="ECO:0000313" key="8">
    <source>
        <dbReference type="EMBL" id="KAF7286023.1"/>
    </source>
</evidence>
<name>A0A834IVT6_RHYFE</name>
<dbReference type="SMART" id="SM00355">
    <property type="entry name" value="ZnF_C2H2"/>
    <property type="match status" value="8"/>
</dbReference>
<keyword evidence="1" id="KW-0479">Metal-binding</keyword>
<dbReference type="PANTHER" id="PTHR24379">
    <property type="entry name" value="KRAB AND ZINC FINGER DOMAIN-CONTAINING"/>
    <property type="match status" value="1"/>
</dbReference>
<protein>
    <recommendedName>
        <fullName evidence="7">C2H2-type domain-containing protein</fullName>
    </recommendedName>
</protein>
<keyword evidence="9" id="KW-1185">Reference proteome</keyword>
<dbReference type="Pfam" id="PF00096">
    <property type="entry name" value="zf-C2H2"/>
    <property type="match status" value="2"/>
</dbReference>
<feature type="domain" description="C2H2-type" evidence="7">
    <location>
        <begin position="246"/>
        <end position="273"/>
    </location>
</feature>